<dbReference type="Gene3D" id="3.40.50.2300">
    <property type="match status" value="1"/>
</dbReference>
<evidence type="ECO:0000313" key="3">
    <source>
        <dbReference type="EMBL" id="PSL15502.1"/>
    </source>
</evidence>
<gene>
    <name evidence="3" type="ORF">CLV44_104113</name>
</gene>
<dbReference type="EMBL" id="PYGI01000004">
    <property type="protein sequence ID" value="PSL15502.1"/>
    <property type="molecule type" value="Genomic_DNA"/>
</dbReference>
<dbReference type="GO" id="GO:0000160">
    <property type="term" value="P:phosphorelay signal transduction system"/>
    <property type="evidence" value="ECO:0007669"/>
    <property type="project" value="InterPro"/>
</dbReference>
<proteinExistence type="predicted"/>
<accession>A0A2P8F1B6</accession>
<dbReference type="GO" id="GO:0005524">
    <property type="term" value="F:ATP binding"/>
    <property type="evidence" value="ECO:0007669"/>
    <property type="project" value="TreeGrafter"/>
</dbReference>
<dbReference type="Proteomes" id="UP000242133">
    <property type="component" value="Unassembled WGS sequence"/>
</dbReference>
<dbReference type="InterPro" id="IPR011006">
    <property type="entry name" value="CheY-like_superfamily"/>
</dbReference>
<dbReference type="InterPro" id="IPR027417">
    <property type="entry name" value="P-loop_NTPase"/>
</dbReference>
<keyword evidence="4" id="KW-1185">Reference proteome</keyword>
<evidence type="ECO:0000313" key="4">
    <source>
        <dbReference type="Proteomes" id="UP000242133"/>
    </source>
</evidence>
<evidence type="ECO:0000256" key="1">
    <source>
        <dbReference type="PROSITE-ProRule" id="PRU00169"/>
    </source>
</evidence>
<sequence>MMKQNLLYEVKKPTSIKREHAQQFSILIASRSTDALAQLKTSLALMPAGVDISCRLISNGHSDPLHGLERLPDLLIFRIGECWQAELESLCSRPQDMRIPTLIVSSESPSQAMRLSMKAGARDFFPEPLESGELQRVVDQLYRETLDQQGTLNARLTVVMNAKGGSGASLIATNLAHQLANGSRRKVVLVDLDLQFGSLSHYLDLNPQRGIKQALENVEDLDGTALDGYLARHVSGLKVLSSEPDRLLLNDEVSSEQLLQLFKLLAKDHQHLVVDLPRQVDLITTTVLEHADQVVLVLQQGITYLRDAARLIEVMRRELDIPDHRILVVVNRYDKSAPISVDEIRQALKHQSILMIPNDFKHVCESLNNGIPLLEVARRAPISRALNALSEQVSGAGLVARPGLLGKLVNLVKGD</sequence>
<dbReference type="AlphaFoldDB" id="A0A2P8F1B6"/>
<feature type="domain" description="Response regulatory" evidence="2">
    <location>
        <begin position="25"/>
        <end position="142"/>
    </location>
</feature>
<dbReference type="GO" id="GO:0005829">
    <property type="term" value="C:cytosol"/>
    <property type="evidence" value="ECO:0007669"/>
    <property type="project" value="TreeGrafter"/>
</dbReference>
<dbReference type="PANTHER" id="PTHR43384:SF13">
    <property type="entry name" value="SLR0110 PROTEIN"/>
    <property type="match status" value="1"/>
</dbReference>
<dbReference type="SUPFAM" id="SSF52172">
    <property type="entry name" value="CheY-like"/>
    <property type="match status" value="1"/>
</dbReference>
<dbReference type="InterPro" id="IPR001789">
    <property type="entry name" value="Sig_transdc_resp-reg_receiver"/>
</dbReference>
<dbReference type="RefSeq" id="WP_106590838.1">
    <property type="nucleotide sequence ID" value="NZ_PYGI01000004.1"/>
</dbReference>
<dbReference type="InterPro" id="IPR050625">
    <property type="entry name" value="ParA/MinD_ATPase"/>
</dbReference>
<dbReference type="Pfam" id="PF13614">
    <property type="entry name" value="AAA_31"/>
    <property type="match status" value="1"/>
</dbReference>
<dbReference type="PROSITE" id="PS50110">
    <property type="entry name" value="RESPONSE_REGULATORY"/>
    <property type="match status" value="1"/>
</dbReference>
<dbReference type="GO" id="GO:0016887">
    <property type="term" value="F:ATP hydrolysis activity"/>
    <property type="evidence" value="ECO:0007669"/>
    <property type="project" value="TreeGrafter"/>
</dbReference>
<dbReference type="OrthoDB" id="5813333at2"/>
<comment type="caution">
    <text evidence="3">The sequence shown here is derived from an EMBL/GenBank/DDBJ whole genome shotgun (WGS) entry which is preliminary data.</text>
</comment>
<evidence type="ECO:0000259" key="2">
    <source>
        <dbReference type="PROSITE" id="PS50110"/>
    </source>
</evidence>
<dbReference type="SUPFAM" id="SSF52540">
    <property type="entry name" value="P-loop containing nucleoside triphosphate hydrolases"/>
    <property type="match status" value="1"/>
</dbReference>
<comment type="caution">
    <text evidence="1">Lacks conserved residue(s) required for the propagation of feature annotation.</text>
</comment>
<reference evidence="3 4" key="1">
    <citation type="submission" date="2018-03" db="EMBL/GenBank/DDBJ databases">
        <title>Genomic Encyclopedia of Archaeal and Bacterial Type Strains, Phase II (KMG-II): from individual species to whole genera.</title>
        <authorList>
            <person name="Goeker M."/>
        </authorList>
    </citation>
    <scope>NUCLEOTIDE SEQUENCE [LARGE SCALE GENOMIC DNA]</scope>
    <source>
        <strain evidence="3 4">DSM 17586</strain>
    </source>
</reference>
<dbReference type="InterPro" id="IPR025669">
    <property type="entry name" value="AAA_dom"/>
</dbReference>
<dbReference type="GO" id="GO:0009898">
    <property type="term" value="C:cytoplasmic side of plasma membrane"/>
    <property type="evidence" value="ECO:0007669"/>
    <property type="project" value="TreeGrafter"/>
</dbReference>
<dbReference type="Gene3D" id="3.40.50.300">
    <property type="entry name" value="P-loop containing nucleotide triphosphate hydrolases"/>
    <property type="match status" value="1"/>
</dbReference>
<dbReference type="PANTHER" id="PTHR43384">
    <property type="entry name" value="SEPTUM SITE-DETERMINING PROTEIN MIND HOMOLOG, CHLOROPLASTIC-RELATED"/>
    <property type="match status" value="1"/>
</dbReference>
<protein>
    <submittedName>
        <fullName evidence="3">Pilus assembly protein CpaE</fullName>
    </submittedName>
</protein>
<organism evidence="3 4">
    <name type="scientific">Marinobacterium halophilum</name>
    <dbReference type="NCBI Taxonomy" id="267374"/>
    <lineage>
        <taxon>Bacteria</taxon>
        <taxon>Pseudomonadati</taxon>
        <taxon>Pseudomonadota</taxon>
        <taxon>Gammaproteobacteria</taxon>
        <taxon>Oceanospirillales</taxon>
        <taxon>Oceanospirillaceae</taxon>
        <taxon>Marinobacterium</taxon>
    </lineage>
</organism>
<dbReference type="GO" id="GO:0051782">
    <property type="term" value="P:negative regulation of cell division"/>
    <property type="evidence" value="ECO:0007669"/>
    <property type="project" value="TreeGrafter"/>
</dbReference>
<name>A0A2P8F1B6_9GAMM</name>